<protein>
    <submittedName>
        <fullName evidence="1">Uncharacterized protein</fullName>
    </submittedName>
</protein>
<dbReference type="EMBL" id="MTBD01000028">
    <property type="protein sequence ID" value="PRP69747.1"/>
    <property type="molecule type" value="Genomic_DNA"/>
</dbReference>
<comment type="caution">
    <text evidence="1">The sequence shown here is derived from an EMBL/GenBank/DDBJ whole genome shotgun (WGS) entry which is preliminary data.</text>
</comment>
<gene>
    <name evidence="1" type="ORF">BUE93_13710</name>
</gene>
<evidence type="ECO:0000313" key="2">
    <source>
        <dbReference type="Proteomes" id="UP000239469"/>
    </source>
</evidence>
<dbReference type="RefSeq" id="WP_106077203.1">
    <property type="nucleotide sequence ID" value="NZ_MTBD01000028.1"/>
</dbReference>
<sequence length="297" mass="33434">MECKNPIGTISHFLRANNLNGNNTTHETSVFKKLDAPPYAGHADDFYYHVTRLSAVQSIMESGGLQPGNAKTVTEGATLSEHTMDKKMLAMARLMLSFESFETAKKTVMENFMGMSIKYYADQHEYFIESFSQHHASSQYTEEYQALISKMPSEGAGYCKELTGEIKDKKPSITKAKEMVAAIKKDDFLYRITSLAYVRSSYQEAQVNCTGKLYLTGMPGAVEDYASYKKEGGVVTVFRIPKNKIDPSMIHQDPQDYRAIYLTSPLKIEELEHAAVNLDTDTMHNHLNSNTSFNTQH</sequence>
<reference evidence="1 2" key="1">
    <citation type="submission" date="2017-01" db="EMBL/GenBank/DDBJ databases">
        <title>New insights into the genetic diversity of Chromobacterium isolated from tropical freshwater lake.</title>
        <authorList>
            <person name="Santos A.B."/>
            <person name="Nascimento A.M."/>
            <person name="Da Silva P.C."/>
        </authorList>
    </citation>
    <scope>NUCLEOTIDE SEQUENCE [LARGE SCALE GENOMIC DNA]</scope>
    <source>
        <strain evidence="1 2">56AF</strain>
    </source>
</reference>
<accession>A0A2S9X216</accession>
<evidence type="ECO:0000313" key="1">
    <source>
        <dbReference type="EMBL" id="PRP69747.1"/>
    </source>
</evidence>
<proteinExistence type="predicted"/>
<dbReference type="Proteomes" id="UP000239469">
    <property type="component" value="Unassembled WGS sequence"/>
</dbReference>
<dbReference type="AlphaFoldDB" id="A0A2S9X216"/>
<organism evidence="1 2">
    <name type="scientific">Chromobacterium amazonense</name>
    <dbReference type="NCBI Taxonomy" id="1382803"/>
    <lineage>
        <taxon>Bacteria</taxon>
        <taxon>Pseudomonadati</taxon>
        <taxon>Pseudomonadota</taxon>
        <taxon>Betaproteobacteria</taxon>
        <taxon>Neisseriales</taxon>
        <taxon>Chromobacteriaceae</taxon>
        <taxon>Chromobacterium</taxon>
    </lineage>
</organism>
<name>A0A2S9X216_9NEIS</name>